<dbReference type="EMBL" id="JAEHTE010000001">
    <property type="protein sequence ID" value="MBI6882611.1"/>
    <property type="molecule type" value="Genomic_DNA"/>
</dbReference>
<comment type="caution">
    <text evidence="1">The sequence shown here is derived from an EMBL/GenBank/DDBJ whole genome shotgun (WGS) entry which is preliminary data.</text>
</comment>
<evidence type="ECO:0000313" key="2">
    <source>
        <dbReference type="Proteomes" id="UP000637061"/>
    </source>
</evidence>
<proteinExistence type="predicted"/>
<organism evidence="1 2">
    <name type="scientific">Pseudomonas putida</name>
    <name type="common">Arthrobacter siderocapsulatus</name>
    <dbReference type="NCBI Taxonomy" id="303"/>
    <lineage>
        <taxon>Bacteria</taxon>
        <taxon>Pseudomonadati</taxon>
        <taxon>Pseudomonadota</taxon>
        <taxon>Gammaproteobacteria</taxon>
        <taxon>Pseudomonadales</taxon>
        <taxon>Pseudomonadaceae</taxon>
        <taxon>Pseudomonas</taxon>
    </lineage>
</organism>
<dbReference type="Proteomes" id="UP000637061">
    <property type="component" value="Unassembled WGS sequence"/>
</dbReference>
<gene>
    <name evidence="1" type="ORF">JEU22_01690</name>
</gene>
<protein>
    <submittedName>
        <fullName evidence="1">Uncharacterized protein</fullName>
    </submittedName>
</protein>
<accession>A0A8I1EBS2</accession>
<dbReference type="RefSeq" id="WP_198746224.1">
    <property type="nucleotide sequence ID" value="NZ_JAEHTE010000001.1"/>
</dbReference>
<dbReference type="AlphaFoldDB" id="A0A8I1EBS2"/>
<evidence type="ECO:0000313" key="1">
    <source>
        <dbReference type="EMBL" id="MBI6882611.1"/>
    </source>
</evidence>
<reference evidence="1" key="1">
    <citation type="submission" date="2020-12" db="EMBL/GenBank/DDBJ databases">
        <title>Enhanced detection system for hospital associated transmission using whole genome sequencing surveillance.</title>
        <authorList>
            <person name="Harrison L.H."/>
            <person name="Van Tyne D."/>
            <person name="Marsh J.W."/>
            <person name="Griffith M.P."/>
            <person name="Snyder D.J."/>
            <person name="Cooper V.S."/>
            <person name="Mustapha M."/>
        </authorList>
    </citation>
    <scope>NUCLEOTIDE SEQUENCE</scope>
    <source>
        <strain evidence="1">PSB00042</strain>
    </source>
</reference>
<name>A0A8I1EBS2_PSEPU</name>
<sequence length="77" mass="8524">MTAVCTELKAGDKVTHIRDDDAVGFVIEVDAGHETFDTTTCRVVWGVETYEEAKQVPRDDQDIQWTNKLALVAEAGN</sequence>